<proteinExistence type="predicted"/>
<organism evidence="2 3">
    <name type="scientific">Tanacetum coccineum</name>
    <dbReference type="NCBI Taxonomy" id="301880"/>
    <lineage>
        <taxon>Eukaryota</taxon>
        <taxon>Viridiplantae</taxon>
        <taxon>Streptophyta</taxon>
        <taxon>Embryophyta</taxon>
        <taxon>Tracheophyta</taxon>
        <taxon>Spermatophyta</taxon>
        <taxon>Magnoliopsida</taxon>
        <taxon>eudicotyledons</taxon>
        <taxon>Gunneridae</taxon>
        <taxon>Pentapetalae</taxon>
        <taxon>asterids</taxon>
        <taxon>campanulids</taxon>
        <taxon>Asterales</taxon>
        <taxon>Asteraceae</taxon>
        <taxon>Asteroideae</taxon>
        <taxon>Anthemideae</taxon>
        <taxon>Anthemidinae</taxon>
        <taxon>Tanacetum</taxon>
    </lineage>
</organism>
<comment type="caution">
    <text evidence="2">The sequence shown here is derived from an EMBL/GenBank/DDBJ whole genome shotgun (WGS) entry which is preliminary data.</text>
</comment>
<feature type="coiled-coil region" evidence="1">
    <location>
        <begin position="141"/>
        <end position="170"/>
    </location>
</feature>
<reference evidence="2" key="1">
    <citation type="journal article" date="2022" name="Int. J. Mol. Sci.">
        <title>Draft Genome of Tanacetum Coccineum: Genomic Comparison of Closely Related Tanacetum-Family Plants.</title>
        <authorList>
            <person name="Yamashiro T."/>
            <person name="Shiraishi A."/>
            <person name="Nakayama K."/>
            <person name="Satake H."/>
        </authorList>
    </citation>
    <scope>NUCLEOTIDE SEQUENCE</scope>
</reference>
<evidence type="ECO:0000313" key="2">
    <source>
        <dbReference type="EMBL" id="GJT47362.1"/>
    </source>
</evidence>
<evidence type="ECO:0000256" key="1">
    <source>
        <dbReference type="SAM" id="Coils"/>
    </source>
</evidence>
<gene>
    <name evidence="2" type="ORF">Tco_0956077</name>
</gene>
<name>A0ABQ5E915_9ASTR</name>
<dbReference type="EMBL" id="BQNB010016060">
    <property type="protein sequence ID" value="GJT47362.1"/>
    <property type="molecule type" value="Genomic_DNA"/>
</dbReference>
<evidence type="ECO:0008006" key="4">
    <source>
        <dbReference type="Google" id="ProtNLM"/>
    </source>
</evidence>
<evidence type="ECO:0000313" key="3">
    <source>
        <dbReference type="Proteomes" id="UP001151760"/>
    </source>
</evidence>
<dbReference type="Proteomes" id="UP001151760">
    <property type="component" value="Unassembled WGS sequence"/>
</dbReference>
<keyword evidence="1" id="KW-0175">Coiled coil</keyword>
<sequence>MSDDNLMFDTSVLEEQEIEFEKVVEEPVVSVATTTKSIPVSTAEVVTTSSASIEIPDELTLAQTFIEIKTAKTKPITIAAITVTSVRPRAKIIFHDQEEQVPASIKTFSSSQSQLPQVKDKRKGKMVEHEVHLKKKDQVALDEEMARNREAQLQAKLIKEERLVRKKEQEANIALIKSWDNTQAMMEADFELAQRIQSNHEITHKL</sequence>
<protein>
    <recommendedName>
        <fullName evidence="4">Remorin C-terminal domain-containing protein</fullName>
    </recommendedName>
</protein>
<keyword evidence="3" id="KW-1185">Reference proteome</keyword>
<reference evidence="2" key="2">
    <citation type="submission" date="2022-01" db="EMBL/GenBank/DDBJ databases">
        <authorList>
            <person name="Yamashiro T."/>
            <person name="Shiraishi A."/>
            <person name="Satake H."/>
            <person name="Nakayama K."/>
        </authorList>
    </citation>
    <scope>NUCLEOTIDE SEQUENCE</scope>
</reference>
<accession>A0ABQ5E915</accession>